<evidence type="ECO:0000256" key="5">
    <source>
        <dbReference type="ARBA" id="ARBA00022801"/>
    </source>
</evidence>
<comment type="catalytic activity">
    <reaction evidence="1">
        <text>Thiol-dependent hydrolysis of ester, thioester, amide, peptide and isopeptide bonds formed by the C-terminal Gly of ubiquitin (a 76-residue protein attached to proteins as an intracellular targeting signal).</text>
        <dbReference type="EC" id="3.4.19.12"/>
    </reaction>
</comment>
<evidence type="ECO:0000256" key="2">
    <source>
        <dbReference type="ARBA" id="ARBA00012759"/>
    </source>
</evidence>
<accession>A0A7J6SXI1</accession>
<feature type="non-terminal residue" evidence="8">
    <location>
        <position position="1086"/>
    </location>
</feature>
<protein>
    <recommendedName>
        <fullName evidence="2">ubiquitinyl hydrolase 1</fullName>
        <ecNumber evidence="2">3.4.19.12</ecNumber>
    </recommendedName>
</protein>
<keyword evidence="6" id="KW-0788">Thiol protease</keyword>
<reference evidence="8 9" key="1">
    <citation type="submission" date="2020-04" db="EMBL/GenBank/DDBJ databases">
        <title>Perkinsus olseni comparative genomics.</title>
        <authorList>
            <person name="Bogema D.R."/>
        </authorList>
    </citation>
    <scope>NUCLEOTIDE SEQUENCE [LARGE SCALE GENOMIC DNA]</scope>
    <source>
        <strain evidence="8">ATCC PRA-205</strain>
    </source>
</reference>
<dbReference type="EC" id="3.4.19.12" evidence="2"/>
<evidence type="ECO:0000256" key="4">
    <source>
        <dbReference type="ARBA" id="ARBA00022786"/>
    </source>
</evidence>
<keyword evidence="4" id="KW-0833">Ubl conjugation pathway</keyword>
<comment type="caution">
    <text evidence="8">The sequence shown here is derived from an EMBL/GenBank/DDBJ whole genome shotgun (WGS) entry which is preliminary data.</text>
</comment>
<keyword evidence="5" id="KW-0378">Hydrolase</keyword>
<organism evidence="8 9">
    <name type="scientific">Perkinsus olseni</name>
    <name type="common">Perkinsus atlanticus</name>
    <dbReference type="NCBI Taxonomy" id="32597"/>
    <lineage>
        <taxon>Eukaryota</taxon>
        <taxon>Sar</taxon>
        <taxon>Alveolata</taxon>
        <taxon>Perkinsozoa</taxon>
        <taxon>Perkinsea</taxon>
        <taxon>Perkinsida</taxon>
        <taxon>Perkinsidae</taxon>
        <taxon>Perkinsus</taxon>
    </lineage>
</organism>
<dbReference type="PANTHER" id="PTHR13367">
    <property type="entry name" value="UBIQUITIN THIOESTERASE"/>
    <property type="match status" value="1"/>
</dbReference>
<dbReference type="GO" id="GO:0070530">
    <property type="term" value="F:K63-linked polyubiquitin modification-dependent protein binding"/>
    <property type="evidence" value="ECO:0007669"/>
    <property type="project" value="TreeGrafter"/>
</dbReference>
<evidence type="ECO:0000256" key="1">
    <source>
        <dbReference type="ARBA" id="ARBA00000707"/>
    </source>
</evidence>
<evidence type="ECO:0000256" key="3">
    <source>
        <dbReference type="ARBA" id="ARBA00022670"/>
    </source>
</evidence>
<dbReference type="AlphaFoldDB" id="A0A7J6SXI1"/>
<feature type="region of interest" description="Disordered" evidence="7">
    <location>
        <begin position="45"/>
        <end position="79"/>
    </location>
</feature>
<dbReference type="PANTHER" id="PTHR13367:SF28">
    <property type="entry name" value="UBIQUITIN THIOESTERASE ZRANB1"/>
    <property type="match status" value="1"/>
</dbReference>
<evidence type="ECO:0000313" key="9">
    <source>
        <dbReference type="Proteomes" id="UP000574390"/>
    </source>
</evidence>
<dbReference type="InterPro" id="IPR051346">
    <property type="entry name" value="OTU_Deubiquitinase"/>
</dbReference>
<proteinExistence type="predicted"/>
<gene>
    <name evidence="8" type="ORF">FOZ62_010476</name>
</gene>
<keyword evidence="3" id="KW-0645">Protease</keyword>
<dbReference type="EMBL" id="JABANM010011532">
    <property type="protein sequence ID" value="KAF4737551.1"/>
    <property type="molecule type" value="Genomic_DNA"/>
</dbReference>
<dbReference type="GO" id="GO:0071947">
    <property type="term" value="P:protein deubiquitination involved in ubiquitin-dependent protein catabolic process"/>
    <property type="evidence" value="ECO:0007669"/>
    <property type="project" value="TreeGrafter"/>
</dbReference>
<dbReference type="Proteomes" id="UP000574390">
    <property type="component" value="Unassembled WGS sequence"/>
</dbReference>
<dbReference type="GO" id="GO:0004843">
    <property type="term" value="F:cysteine-type deubiquitinase activity"/>
    <property type="evidence" value="ECO:0007669"/>
    <property type="project" value="UniProtKB-EC"/>
</dbReference>
<evidence type="ECO:0000313" key="8">
    <source>
        <dbReference type="EMBL" id="KAF4737551.1"/>
    </source>
</evidence>
<dbReference type="GO" id="GO:0005634">
    <property type="term" value="C:nucleus"/>
    <property type="evidence" value="ECO:0007669"/>
    <property type="project" value="TreeGrafter"/>
</dbReference>
<evidence type="ECO:0000256" key="7">
    <source>
        <dbReference type="SAM" id="MobiDB-lite"/>
    </source>
</evidence>
<name>A0A7J6SXI1_PEROL</name>
<dbReference type="GO" id="GO:0005737">
    <property type="term" value="C:cytoplasm"/>
    <property type="evidence" value="ECO:0007669"/>
    <property type="project" value="TreeGrafter"/>
</dbReference>
<evidence type="ECO:0000256" key="6">
    <source>
        <dbReference type="ARBA" id="ARBA00022807"/>
    </source>
</evidence>
<sequence>MMDLPEHVTADASTTSAAKSLAHSPFMDAVLTDLLCDASIPLASSGDDENGGASSPKRSAKELVDRATSAAEKSKRKLTHRAQNRLIHSAASEYGMDGCLPEDVVVLGKGRGHLSFLGGPTDVTEWSEALLLELGMKIPKILAVRVGAAQPREILMDELSESAETGTVEGMQGTLGIFSMVLGRITGVPQSVKNIFAAACSVCRALPRPAPKKASPEVRRGAYQSVLELVISATAKIRQLAGGQIVMIPAGFPGRMVLILVRAVSDQKCQVAVACCGGRALRYFPVYHDGLGEQRLNPIIFDDVPRERVEVTTFWIELFKQLLVPEKKSGGAKFVFGTLLPFLNDTPIEGQMNKYPGMVEFASWMPAAAGGDNSCAITCTASLYTILRWLPSPEGFDESTAAWMAFVSTRECLLSLLPGKTLMGMTQRTRRLLCRGLAWYAAEHKKVGFDWRRRPLLDILFDWCDVTGRTHETSKIEAAIEATLACPDESQQQWRPPSLPDGSIQYSEVNTEFPWFDRLSRIEDENGLAGPARPPAIVIPVDLCSLQSERIRSVAQLRDFLYNAVTSIALLQNQSEEIPQAQQTSFSLIASAMCRVVPLPTDEEFWHLPELRVEANRSFLLQYTHLLTRHFAAAAFSIDCRSDRASDAVRLVTATMLVVFTDRLCRIVSTDTPSLFAKHYSGEADGPVLPFVLDPGVFGEESSFSLLLWPELCSARAAALEYFQGLRSAVVDGQEERQTLFKFDVSGVKVGPAEIQLIEQLGLNLGVGASCREYVPELLTGERSDILDHCPELAWLRDVVFLSKIVLNSNGEKLPSPSAKGYRSSDARLQWRVEKGKVMVGGFGMKNLEQCAGYNTAAETGKGKMRRMIFQWKKKGKCRSMPSMADPSTLCDGDEEIHSEEDVLYLKHLPDFDGALSPSQVERALAILTAPYVRIPLLLAFFSDRDRCAALANPRLQMVLDAALYEPGRWTSAPPSSEKFKIPGPVENTYTRDGLLMNELLHSPKQIAVAVGDLVDAAAERDTGRDTAPSQRCILYAARLVARVCIYVEHTKVWYGEEIDRGEMEECLGILRSKLTGKIWRIVSRW</sequence>